<feature type="compositionally biased region" description="Basic and acidic residues" evidence="2">
    <location>
        <begin position="256"/>
        <end position="280"/>
    </location>
</feature>
<name>A0A1E5W8A0_9POAL</name>
<evidence type="ECO:0000313" key="4">
    <source>
        <dbReference type="Proteomes" id="UP000095767"/>
    </source>
</evidence>
<dbReference type="PANTHER" id="PTHR33701:SF3">
    <property type="entry name" value="TRANSCRIPTIONAL REGULATOR ATRX"/>
    <property type="match status" value="1"/>
</dbReference>
<feature type="region of interest" description="Disordered" evidence="2">
    <location>
        <begin position="457"/>
        <end position="499"/>
    </location>
</feature>
<keyword evidence="4" id="KW-1185">Reference proteome</keyword>
<evidence type="ECO:0000256" key="2">
    <source>
        <dbReference type="SAM" id="MobiDB-lite"/>
    </source>
</evidence>
<reference evidence="3 4" key="1">
    <citation type="submission" date="2016-09" db="EMBL/GenBank/DDBJ databases">
        <title>The draft genome of Dichanthelium oligosanthes: A C3 panicoid grass species.</title>
        <authorList>
            <person name="Studer A.J."/>
            <person name="Schnable J.C."/>
            <person name="Brutnell T.P."/>
        </authorList>
    </citation>
    <scope>NUCLEOTIDE SEQUENCE [LARGE SCALE GENOMIC DNA]</scope>
    <source>
        <strain evidence="4">cv. Kellogg 1175</strain>
        <tissue evidence="3">Leaf</tissue>
    </source>
</reference>
<feature type="compositionally biased region" description="Polar residues" evidence="2">
    <location>
        <begin position="303"/>
        <end position="314"/>
    </location>
</feature>
<dbReference type="Proteomes" id="UP000095767">
    <property type="component" value="Unassembled WGS sequence"/>
</dbReference>
<feature type="compositionally biased region" description="Acidic residues" evidence="2">
    <location>
        <begin position="199"/>
        <end position="213"/>
    </location>
</feature>
<evidence type="ECO:0000256" key="1">
    <source>
        <dbReference type="SAM" id="Coils"/>
    </source>
</evidence>
<feature type="compositionally biased region" description="Polar residues" evidence="2">
    <location>
        <begin position="390"/>
        <end position="419"/>
    </location>
</feature>
<dbReference type="STRING" id="888268.A0A1E5W8A0"/>
<dbReference type="AlphaFoldDB" id="A0A1E5W8A0"/>
<accession>A0A1E5W8A0</accession>
<proteinExistence type="predicted"/>
<evidence type="ECO:0000313" key="3">
    <source>
        <dbReference type="EMBL" id="OEL33607.1"/>
    </source>
</evidence>
<comment type="caution">
    <text evidence="3">The sequence shown here is derived from an EMBL/GenBank/DDBJ whole genome shotgun (WGS) entry which is preliminary data.</text>
</comment>
<feature type="coiled-coil region" evidence="1">
    <location>
        <begin position="23"/>
        <end position="60"/>
    </location>
</feature>
<gene>
    <name evidence="3" type="ORF">BAE44_0005374</name>
</gene>
<dbReference type="OrthoDB" id="1939754at2759"/>
<protein>
    <submittedName>
        <fullName evidence="3">Uncharacterized protein</fullName>
    </submittedName>
</protein>
<dbReference type="EMBL" id="LWDX02018187">
    <property type="protein sequence ID" value="OEL33607.1"/>
    <property type="molecule type" value="Genomic_DNA"/>
</dbReference>
<feature type="region of interest" description="Disordered" evidence="2">
    <location>
        <begin position="71"/>
        <end position="236"/>
    </location>
</feature>
<dbReference type="PANTHER" id="PTHR33701">
    <property type="entry name" value="TRANSMEMBRANE PROTEIN"/>
    <property type="match status" value="1"/>
</dbReference>
<keyword evidence="1" id="KW-0175">Coiled coil</keyword>
<feature type="compositionally biased region" description="Basic and acidic residues" evidence="2">
    <location>
        <begin position="315"/>
        <end position="340"/>
    </location>
</feature>
<feature type="region of interest" description="Disordered" evidence="2">
    <location>
        <begin position="249"/>
        <end position="423"/>
    </location>
</feature>
<feature type="compositionally biased region" description="Polar residues" evidence="2">
    <location>
        <begin position="341"/>
        <end position="359"/>
    </location>
</feature>
<sequence length="686" mass="74565">MADSTAMTVDFLRARLLSERSVSRAAKERADELAKRVAELEEQVREVTAQRRQAERATDEVLAILETQGFGGHLSDDWASDQEDDSKSRGDTARAPGEEEPSEAKGEAEDALSGTAQPGGLSWKGRSVSPHKATQLKQKHRRSYFYLLSSDSSPKYRMGQSCRKNKRRIELSNGSRSAAPPEGDGDGAGNQKRRHDGPDCTDDGQADMDDEVGGDERSSGDGGGGQYVIRCEKDGEMERVLERQAELIGQYEEEEKAQREWEKQYNENRNANKVDVDVKNKAYQTGAEAKSRDKNLPIIVNPSAESLPNGSLSESPKRASQENGAQRREASNEHELDHVRAQTSFISAQESSTTSTVTRQDQDRGDLMSDGDSGYNANTKHYAIKAPSDGSPSSDTLNSKVSDWSSSQFHDNTDNQAETTRPYRPLSINIEDIERVLQALQSARISLCARLSKPVPPSQVTLALPAPGDDHNEYDDLLANDGSSNSHKEELSSSSPPRQEILALRAPEDYHERVDLPGNGTGILVPERLSSSSPRREEILALPAPGDDYCREIQDYTNIPVGAPGLFRLPTDSFPVDEEMFSGGVSLVGNLVTAAHGAAASAPSVSGDGSAFSAKQCYDLQTSALLPVPTPGRCSIPTPDFTVGSAPFLPGIPGIEKDLSRAGHLGNADLLMHRGIDYTISNKWML</sequence>
<organism evidence="3 4">
    <name type="scientific">Dichanthelium oligosanthes</name>
    <dbReference type="NCBI Taxonomy" id="888268"/>
    <lineage>
        <taxon>Eukaryota</taxon>
        <taxon>Viridiplantae</taxon>
        <taxon>Streptophyta</taxon>
        <taxon>Embryophyta</taxon>
        <taxon>Tracheophyta</taxon>
        <taxon>Spermatophyta</taxon>
        <taxon>Magnoliopsida</taxon>
        <taxon>Liliopsida</taxon>
        <taxon>Poales</taxon>
        <taxon>Poaceae</taxon>
        <taxon>PACMAD clade</taxon>
        <taxon>Panicoideae</taxon>
        <taxon>Panicodae</taxon>
        <taxon>Paniceae</taxon>
        <taxon>Dichantheliinae</taxon>
        <taxon>Dichanthelium</taxon>
    </lineage>
</organism>